<organism evidence="1">
    <name type="scientific">Thermogemmatispora argillosa</name>
    <dbReference type="NCBI Taxonomy" id="2045280"/>
    <lineage>
        <taxon>Bacteria</taxon>
        <taxon>Bacillati</taxon>
        <taxon>Chloroflexota</taxon>
        <taxon>Ktedonobacteria</taxon>
        <taxon>Thermogemmatisporales</taxon>
        <taxon>Thermogemmatisporaceae</taxon>
        <taxon>Thermogemmatispora</taxon>
    </lineage>
</organism>
<sequence>MASLSQYSSALTGRVAAANGFPALPLLAAPQRGLLCRLPLMAAIPIGRTGQSQRRAVVRRWHLAREIKAAEFKPGRT</sequence>
<dbReference type="AlphaFoldDB" id="A0A455T709"/>
<protein>
    <submittedName>
        <fullName evidence="1">Uncharacterized protein</fullName>
    </submittedName>
</protein>
<proteinExistence type="predicted"/>
<name>A0A455T709_9CHLR</name>
<accession>A0A455T709</accession>
<evidence type="ECO:0000313" key="1">
    <source>
        <dbReference type="EMBL" id="BBH93964.1"/>
    </source>
</evidence>
<gene>
    <name evidence="1" type="ORF">KTA_21630</name>
</gene>
<dbReference type="EMBL" id="AP019377">
    <property type="protein sequence ID" value="BBH93964.1"/>
    <property type="molecule type" value="Genomic_DNA"/>
</dbReference>
<reference evidence="1" key="1">
    <citation type="submission" date="2018-12" db="EMBL/GenBank/DDBJ databases">
        <title>Novel natural products biosynthetic potential of the class Ktedonobacteria.</title>
        <authorList>
            <person name="Zheng Y."/>
            <person name="Saitou A."/>
            <person name="Wang C.M."/>
            <person name="Toyoda A."/>
            <person name="Minakuchi Y."/>
            <person name="Sekiguchi Y."/>
            <person name="Ueda K."/>
            <person name="Takano H."/>
            <person name="Sakai Y."/>
            <person name="Yokota A."/>
            <person name="Yabe S."/>
        </authorList>
    </citation>
    <scope>NUCLEOTIDE SEQUENCE</scope>
    <source>
        <strain evidence="1">A3-2</strain>
    </source>
</reference>